<feature type="transmembrane region" description="Helical" evidence="1">
    <location>
        <begin position="339"/>
        <end position="356"/>
    </location>
</feature>
<sequence>MTPHGLLVGFLGVVLAAQPQIPSSQEGQVQIHDGRLPVKEALAGGGEGWRTVPLYRVAEGPGPFWLRTRVQIPPRDVGAPTPVLALSLLGSWEAWWDGASLGRNGHVGHTPEEEVPGQVDVLFPLPPDHASPGSHVLVLRASAHHLGFRPVGTLHRLQVGEVGPLARARLLWLVPSLCTLGALLLMGFHHLARFFMERSSLATLLLGMLCLAASALLLLEAWRGLANYAYPLHIVRLQFLSGAVWAVSVLLPATLFLALGEPLRKHGWVPLVLGLLCLAWVPGFDGRNAVALGLALLVSIVLAFRAQRRREPGAWAVLGGVGFAMAFYVMDPLDFPERGFFLAFGGLLLCLGAVHAHQLHVQRQRWEATTRTSERLQLELLKRSIQPHFLMNTLGALSEWIETEPAQAVRFIESLGAEYRHLLSVAGERTIGMNQELELCRAYLEVMGYRHGLTFTLEAPGVEGMAPVPPALLHTLLENAFSHNRYTAPVTFHLQETRAEGRRRYTFTAPSGAGASPGMGEGTGTRYLKARLEESFPGAWRWEDGPVEAGWRTVVEVPS</sequence>
<organism evidence="3 4">
    <name type="scientific">Stigmatella ashevillensis</name>
    <dbReference type="NCBI Taxonomy" id="2995309"/>
    <lineage>
        <taxon>Bacteria</taxon>
        <taxon>Pseudomonadati</taxon>
        <taxon>Myxococcota</taxon>
        <taxon>Myxococcia</taxon>
        <taxon>Myxococcales</taxon>
        <taxon>Cystobacterineae</taxon>
        <taxon>Archangiaceae</taxon>
        <taxon>Stigmatella</taxon>
    </lineage>
</organism>
<dbReference type="Pfam" id="PF06580">
    <property type="entry name" value="His_kinase"/>
    <property type="match status" value="1"/>
</dbReference>
<evidence type="ECO:0000256" key="1">
    <source>
        <dbReference type="SAM" id="Phobius"/>
    </source>
</evidence>
<evidence type="ECO:0000259" key="2">
    <source>
        <dbReference type="Pfam" id="PF06580"/>
    </source>
</evidence>
<keyword evidence="1" id="KW-0812">Transmembrane</keyword>
<keyword evidence="1" id="KW-0472">Membrane</keyword>
<dbReference type="PANTHER" id="PTHR34220">
    <property type="entry name" value="SENSOR HISTIDINE KINASE YPDA"/>
    <property type="match status" value="1"/>
</dbReference>
<gene>
    <name evidence="3" type="ORF">POL68_16230</name>
</gene>
<keyword evidence="4" id="KW-1185">Reference proteome</keyword>
<dbReference type="InterPro" id="IPR010559">
    <property type="entry name" value="Sig_transdc_His_kin_internal"/>
</dbReference>
<dbReference type="Proteomes" id="UP001221838">
    <property type="component" value="Unassembled WGS sequence"/>
</dbReference>
<feature type="transmembrane region" description="Helical" evidence="1">
    <location>
        <begin position="266"/>
        <end position="283"/>
    </location>
</feature>
<evidence type="ECO:0000313" key="3">
    <source>
        <dbReference type="EMBL" id="MDC0710024.1"/>
    </source>
</evidence>
<keyword evidence="1" id="KW-1133">Transmembrane helix</keyword>
<feature type="transmembrane region" description="Helical" evidence="1">
    <location>
        <begin position="239"/>
        <end position="259"/>
    </location>
</feature>
<dbReference type="PANTHER" id="PTHR34220:SF7">
    <property type="entry name" value="SENSOR HISTIDINE KINASE YPDA"/>
    <property type="match status" value="1"/>
</dbReference>
<dbReference type="GO" id="GO:0016301">
    <property type="term" value="F:kinase activity"/>
    <property type="evidence" value="ECO:0007669"/>
    <property type="project" value="UniProtKB-KW"/>
</dbReference>
<reference evidence="3 4" key="1">
    <citation type="submission" date="2022-11" db="EMBL/GenBank/DDBJ databases">
        <title>Minimal conservation of predation-associated metabolite biosynthetic gene clusters underscores biosynthetic potential of Myxococcota including descriptions for ten novel species: Archangium lansinium sp. nov., Myxococcus landrumus sp. nov., Nannocystis bai.</title>
        <authorList>
            <person name="Ahearne A."/>
            <person name="Stevens C."/>
            <person name="Dowd S."/>
        </authorList>
    </citation>
    <scope>NUCLEOTIDE SEQUENCE [LARGE SCALE GENOMIC DNA]</scope>
    <source>
        <strain evidence="3 4">NCWAL01</strain>
    </source>
</reference>
<dbReference type="InterPro" id="IPR050640">
    <property type="entry name" value="Bact_2-comp_sensor_kinase"/>
</dbReference>
<keyword evidence="3" id="KW-0808">Transferase</keyword>
<feature type="transmembrane region" description="Helical" evidence="1">
    <location>
        <begin position="170"/>
        <end position="188"/>
    </location>
</feature>
<dbReference type="EMBL" id="JAQNDM010000002">
    <property type="protein sequence ID" value="MDC0710024.1"/>
    <property type="molecule type" value="Genomic_DNA"/>
</dbReference>
<comment type="caution">
    <text evidence="3">The sequence shown here is derived from an EMBL/GenBank/DDBJ whole genome shotgun (WGS) entry which is preliminary data.</text>
</comment>
<name>A0ABT5D8N0_9BACT</name>
<accession>A0ABT5D8N0</accession>
<feature type="transmembrane region" description="Helical" evidence="1">
    <location>
        <begin position="313"/>
        <end position="333"/>
    </location>
</feature>
<dbReference type="RefSeq" id="WP_272139089.1">
    <property type="nucleotide sequence ID" value="NZ_JAQNDM010000002.1"/>
</dbReference>
<protein>
    <submittedName>
        <fullName evidence="3">Histidine kinase</fullName>
    </submittedName>
</protein>
<feature type="domain" description="Signal transduction histidine kinase internal region" evidence="2">
    <location>
        <begin position="377"/>
        <end position="452"/>
    </location>
</feature>
<proteinExistence type="predicted"/>
<feature type="transmembrane region" description="Helical" evidence="1">
    <location>
        <begin position="289"/>
        <end position="306"/>
    </location>
</feature>
<keyword evidence="3" id="KW-0418">Kinase</keyword>
<evidence type="ECO:0000313" key="4">
    <source>
        <dbReference type="Proteomes" id="UP001221838"/>
    </source>
</evidence>
<feature type="transmembrane region" description="Helical" evidence="1">
    <location>
        <begin position="200"/>
        <end position="219"/>
    </location>
</feature>